<name>A0ABS2NPV6_9FIRM</name>
<evidence type="ECO:0000313" key="2">
    <source>
        <dbReference type="Proteomes" id="UP001314796"/>
    </source>
</evidence>
<accession>A0ABS2NPV6</accession>
<evidence type="ECO:0008006" key="3">
    <source>
        <dbReference type="Google" id="ProtNLM"/>
    </source>
</evidence>
<protein>
    <recommendedName>
        <fullName evidence="3">Transposase</fullName>
    </recommendedName>
</protein>
<keyword evidence="2" id="KW-1185">Reference proteome</keyword>
<reference evidence="1 2" key="1">
    <citation type="submission" date="2021-01" db="EMBL/GenBank/DDBJ databases">
        <title>Genomic Encyclopedia of Type Strains, Phase IV (KMG-IV): sequencing the most valuable type-strain genomes for metagenomic binning, comparative biology and taxonomic classification.</title>
        <authorList>
            <person name="Goeker M."/>
        </authorList>
    </citation>
    <scope>NUCLEOTIDE SEQUENCE [LARGE SCALE GENOMIC DNA]</scope>
    <source>
        <strain evidence="1 2">DSM 25890</strain>
    </source>
</reference>
<dbReference type="EMBL" id="JAFBEE010000008">
    <property type="protein sequence ID" value="MBM7614965.1"/>
    <property type="molecule type" value="Genomic_DNA"/>
</dbReference>
<proteinExistence type="predicted"/>
<gene>
    <name evidence="1" type="ORF">JOC73_001527</name>
</gene>
<organism evidence="1 2">
    <name type="scientific">Alkaliphilus hydrothermalis</name>
    <dbReference type="NCBI Taxonomy" id="1482730"/>
    <lineage>
        <taxon>Bacteria</taxon>
        <taxon>Bacillati</taxon>
        <taxon>Bacillota</taxon>
        <taxon>Clostridia</taxon>
        <taxon>Peptostreptococcales</taxon>
        <taxon>Natronincolaceae</taxon>
        <taxon>Alkaliphilus</taxon>
    </lineage>
</organism>
<dbReference type="RefSeq" id="WP_204401678.1">
    <property type="nucleotide sequence ID" value="NZ_JAFBEE010000008.1"/>
</dbReference>
<dbReference type="Proteomes" id="UP001314796">
    <property type="component" value="Unassembled WGS sequence"/>
</dbReference>
<comment type="caution">
    <text evidence="1">The sequence shown here is derived from an EMBL/GenBank/DDBJ whole genome shotgun (WGS) entry which is preliminary data.</text>
</comment>
<evidence type="ECO:0000313" key="1">
    <source>
        <dbReference type="EMBL" id="MBM7614965.1"/>
    </source>
</evidence>
<sequence>MAKTLCKIVKNGGVKENFEKYIKLIKNPEYVCKSCGRTANESKRLCSPKEI</sequence>